<dbReference type="EMBL" id="BARU01045215">
    <property type="protein sequence ID" value="GAH85750.1"/>
    <property type="molecule type" value="Genomic_DNA"/>
</dbReference>
<dbReference type="AlphaFoldDB" id="X1JWG3"/>
<feature type="non-terminal residue" evidence="1">
    <location>
        <position position="60"/>
    </location>
</feature>
<reference evidence="1" key="1">
    <citation type="journal article" date="2014" name="Front. Microbiol.">
        <title>High frequency of phylogenetically diverse reductive dehalogenase-homologous genes in deep subseafloor sedimentary metagenomes.</title>
        <authorList>
            <person name="Kawai M."/>
            <person name="Futagami T."/>
            <person name="Toyoda A."/>
            <person name="Takaki Y."/>
            <person name="Nishi S."/>
            <person name="Hori S."/>
            <person name="Arai W."/>
            <person name="Tsubouchi T."/>
            <person name="Morono Y."/>
            <person name="Uchiyama I."/>
            <person name="Ito T."/>
            <person name="Fujiyama A."/>
            <person name="Inagaki F."/>
            <person name="Takami H."/>
        </authorList>
    </citation>
    <scope>NUCLEOTIDE SEQUENCE</scope>
    <source>
        <strain evidence="1">Expedition CK06-06</strain>
    </source>
</reference>
<proteinExistence type="predicted"/>
<evidence type="ECO:0000313" key="1">
    <source>
        <dbReference type="EMBL" id="GAH85750.1"/>
    </source>
</evidence>
<gene>
    <name evidence="1" type="ORF">S03H2_68700</name>
</gene>
<comment type="caution">
    <text evidence="1">The sequence shown here is derived from an EMBL/GenBank/DDBJ whole genome shotgun (WGS) entry which is preliminary data.</text>
</comment>
<organism evidence="1">
    <name type="scientific">marine sediment metagenome</name>
    <dbReference type="NCBI Taxonomy" id="412755"/>
    <lineage>
        <taxon>unclassified sequences</taxon>
        <taxon>metagenomes</taxon>
        <taxon>ecological metagenomes</taxon>
    </lineage>
</organism>
<protein>
    <submittedName>
        <fullName evidence="1">Uncharacterized protein</fullName>
    </submittedName>
</protein>
<name>X1JWG3_9ZZZZ</name>
<accession>X1JWG3</accession>
<sequence>MENLGISFKWGKAKDPQVGVNLTGCEGTEELKKVILVIEDCLEKKFPGKVKRIKSVRKLF</sequence>